<dbReference type="PANTHER" id="PTHR43302">
    <property type="entry name" value="TRANSPORTER ARSB-RELATED"/>
    <property type="match status" value="1"/>
</dbReference>
<dbReference type="GO" id="GO:0005886">
    <property type="term" value="C:plasma membrane"/>
    <property type="evidence" value="ECO:0007669"/>
    <property type="project" value="UniProtKB-SubCell"/>
</dbReference>
<keyword evidence="3" id="KW-1003">Cell membrane</keyword>
<feature type="transmembrane region" description="Helical" evidence="8">
    <location>
        <begin position="12"/>
        <end position="30"/>
    </location>
</feature>
<feature type="transmembrane region" description="Helical" evidence="8">
    <location>
        <begin position="673"/>
        <end position="695"/>
    </location>
</feature>
<organism evidence="10 11">
    <name type="scientific">Tremella mesenterica</name>
    <name type="common">Jelly fungus</name>
    <dbReference type="NCBI Taxonomy" id="5217"/>
    <lineage>
        <taxon>Eukaryota</taxon>
        <taxon>Fungi</taxon>
        <taxon>Dikarya</taxon>
        <taxon>Basidiomycota</taxon>
        <taxon>Agaricomycotina</taxon>
        <taxon>Tremellomycetes</taxon>
        <taxon>Tremellales</taxon>
        <taxon>Tremellaceae</taxon>
        <taxon>Tremella</taxon>
    </lineage>
</organism>
<feature type="transmembrane region" description="Helical" evidence="8">
    <location>
        <begin position="102"/>
        <end position="125"/>
    </location>
</feature>
<reference evidence="10 11" key="1">
    <citation type="submission" date="2016-06" db="EMBL/GenBank/DDBJ databases">
        <title>Evolution of pathogenesis and genome organization in the Tremellales.</title>
        <authorList>
            <person name="Cuomo C."/>
            <person name="Litvintseva A."/>
            <person name="Heitman J."/>
            <person name="Chen Y."/>
            <person name="Sun S."/>
            <person name="Springer D."/>
            <person name="Dromer F."/>
            <person name="Young S."/>
            <person name="Zeng Q."/>
            <person name="Chapman S."/>
            <person name="Gujja S."/>
            <person name="Saif S."/>
            <person name="Birren B."/>
        </authorList>
    </citation>
    <scope>NUCLEOTIDE SEQUENCE [LARGE SCALE GENOMIC DNA]</scope>
    <source>
        <strain evidence="10 11">ATCC 28783</strain>
    </source>
</reference>
<feature type="transmembrane region" description="Helical" evidence="8">
    <location>
        <begin position="308"/>
        <end position="330"/>
    </location>
</feature>
<protein>
    <recommendedName>
        <fullName evidence="9">Citrate transporter-like domain-containing protein</fullName>
    </recommendedName>
</protein>
<feature type="transmembrane region" description="Helical" evidence="8">
    <location>
        <begin position="185"/>
        <end position="205"/>
    </location>
</feature>
<feature type="region of interest" description="Disordered" evidence="7">
    <location>
        <begin position="449"/>
        <end position="510"/>
    </location>
</feature>
<feature type="domain" description="Citrate transporter-like" evidence="9">
    <location>
        <begin position="113"/>
        <end position="358"/>
    </location>
</feature>
<evidence type="ECO:0000313" key="11">
    <source>
        <dbReference type="Proteomes" id="UP000289152"/>
    </source>
</evidence>
<feature type="transmembrane region" description="Helical" evidence="8">
    <location>
        <begin position="581"/>
        <end position="605"/>
    </location>
</feature>
<evidence type="ECO:0000256" key="1">
    <source>
        <dbReference type="ARBA" id="ARBA00004651"/>
    </source>
</evidence>
<proteinExistence type="predicted"/>
<evidence type="ECO:0000313" key="10">
    <source>
        <dbReference type="EMBL" id="RXK39976.1"/>
    </source>
</evidence>
<dbReference type="GO" id="GO:0055085">
    <property type="term" value="P:transmembrane transport"/>
    <property type="evidence" value="ECO:0007669"/>
    <property type="project" value="InterPro"/>
</dbReference>
<evidence type="ECO:0000259" key="9">
    <source>
        <dbReference type="Pfam" id="PF03600"/>
    </source>
</evidence>
<sequence length="696" mass="75863">MEVGINGEIQKLIIDTLVIWPIYIPLPLFFPRIYDRLLGRWIQNQPTTPILSEDPLQTERREIGQLNDSDEGENPQVEKKGNSQVEKKRNSQVEKKGKNERWCFPLGLSTAPVIGVLLLLASTCIPGNVVRDGIVGSGGVRPYDIMVLFTAFAYISISLDHTGLLRYLAFLVASRTSTSGTRLHLSFYIFFVLIGLGVGNDPLILSGTPFLAYFTSHASLDPSATFAFLFAHFQSANLTSALLVSSNPTNLVLTQAFGISFLRYSAWLALPTVSAAIVLYPILRWVVFKGCIPKKLDAPKVNAREALVDPWGALFGAVLLIVTIILLVGLSAGGLLEGTEGVWTITAPAAGLMILRDCIYDLYKGRRRSNDGYEGGTVQDVELEGRLPDGVVPSSQSSITAKEKDDNDINVDIKYPKLNGPSTTLISTHHEPTSGMVDISLGGESDVLKSTIPTSSSPDFPDGHPGASQYPPLTYRNNEIQSPEKANRNGATKKDENNLQEDTSINNVKPKSHTSTLPIIGKIQKTLPTFTTVFSRLPLPLLPFAFSMFILVEALQYVGWIRVFGGWWVSWAKVGGMVGCVWLMGILSVLGCNVFGTNIGATVLLSRIIQSWQSSLPTPSSRSLYATIFSLALGSNLGAYSLVFSASLAGLLWRDILSQRGIQVTVKKFSKSNFFPVGITMLIGCVIVIIEVCVIY</sequence>
<evidence type="ECO:0000256" key="8">
    <source>
        <dbReference type="SAM" id="Phobius"/>
    </source>
</evidence>
<keyword evidence="11" id="KW-1185">Reference proteome</keyword>
<keyword evidence="5 8" id="KW-1133">Transmembrane helix</keyword>
<keyword evidence="2" id="KW-0813">Transport</keyword>
<dbReference type="InParanoid" id="A0A4Q1BPY0"/>
<dbReference type="AlphaFoldDB" id="A0A4Q1BPY0"/>
<evidence type="ECO:0000256" key="3">
    <source>
        <dbReference type="ARBA" id="ARBA00022475"/>
    </source>
</evidence>
<comment type="subcellular location">
    <subcellularLocation>
        <location evidence="1">Cell membrane</location>
        <topology evidence="1">Multi-pass membrane protein</topology>
    </subcellularLocation>
</comment>
<keyword evidence="6 8" id="KW-0472">Membrane</keyword>
<evidence type="ECO:0000256" key="6">
    <source>
        <dbReference type="ARBA" id="ARBA00023136"/>
    </source>
</evidence>
<feature type="compositionally biased region" description="Polar residues" evidence="7">
    <location>
        <begin position="500"/>
        <end position="510"/>
    </location>
</feature>
<dbReference type="Pfam" id="PF03600">
    <property type="entry name" value="CitMHS"/>
    <property type="match status" value="1"/>
</dbReference>
<dbReference type="Proteomes" id="UP000289152">
    <property type="component" value="Unassembled WGS sequence"/>
</dbReference>
<gene>
    <name evidence="10" type="ORF">M231_02771</name>
</gene>
<evidence type="ECO:0000256" key="2">
    <source>
        <dbReference type="ARBA" id="ARBA00022448"/>
    </source>
</evidence>
<feature type="transmembrane region" description="Helical" evidence="8">
    <location>
        <begin position="145"/>
        <end position="173"/>
    </location>
</feature>
<dbReference type="InterPro" id="IPR004680">
    <property type="entry name" value="Cit_transptr-like_dom"/>
</dbReference>
<dbReference type="OrthoDB" id="442352at2759"/>
<keyword evidence="4 8" id="KW-0812">Transmembrane</keyword>
<feature type="region of interest" description="Disordered" evidence="7">
    <location>
        <begin position="65"/>
        <end position="94"/>
    </location>
</feature>
<evidence type="ECO:0000256" key="7">
    <source>
        <dbReference type="SAM" id="MobiDB-lite"/>
    </source>
</evidence>
<dbReference type="VEuPathDB" id="FungiDB:TREMEDRAFT_43846"/>
<evidence type="ECO:0000256" key="5">
    <source>
        <dbReference type="ARBA" id="ARBA00022989"/>
    </source>
</evidence>
<dbReference type="STRING" id="5217.A0A4Q1BPY0"/>
<comment type="caution">
    <text evidence="10">The sequence shown here is derived from an EMBL/GenBank/DDBJ whole genome shotgun (WGS) entry which is preliminary data.</text>
</comment>
<name>A0A4Q1BPY0_TREME</name>
<feature type="transmembrane region" description="Helical" evidence="8">
    <location>
        <begin position="342"/>
        <end position="359"/>
    </location>
</feature>
<evidence type="ECO:0000256" key="4">
    <source>
        <dbReference type="ARBA" id="ARBA00022692"/>
    </source>
</evidence>
<dbReference type="EMBL" id="SDIL01000024">
    <property type="protein sequence ID" value="RXK39976.1"/>
    <property type="molecule type" value="Genomic_DNA"/>
</dbReference>
<feature type="transmembrane region" description="Helical" evidence="8">
    <location>
        <begin position="541"/>
        <end position="561"/>
    </location>
</feature>
<feature type="transmembrane region" description="Helical" evidence="8">
    <location>
        <begin position="626"/>
        <end position="653"/>
    </location>
</feature>
<dbReference type="PANTHER" id="PTHR43302:SF5">
    <property type="entry name" value="TRANSPORTER ARSB-RELATED"/>
    <property type="match status" value="1"/>
</dbReference>
<feature type="compositionally biased region" description="Basic and acidic residues" evidence="7">
    <location>
        <begin position="76"/>
        <end position="94"/>
    </location>
</feature>
<accession>A0A4Q1BPY0</accession>
<feature type="transmembrane region" description="Helical" evidence="8">
    <location>
        <begin position="264"/>
        <end position="287"/>
    </location>
</feature>